<gene>
    <name evidence="1" type="ORF">EubceDRAFT1_0383</name>
</gene>
<organism evidence="1 2">
    <name type="scientific">Eubacterium cellulosolvens (strain ATCC 43171 / JCM 9499 / 6)</name>
    <name type="common">Cillobacterium cellulosolvens</name>
    <dbReference type="NCBI Taxonomy" id="633697"/>
    <lineage>
        <taxon>Bacteria</taxon>
        <taxon>Bacillati</taxon>
        <taxon>Bacillota</taxon>
        <taxon>Clostridia</taxon>
        <taxon>Eubacteriales</taxon>
        <taxon>Eubacteriaceae</taxon>
        <taxon>Eubacterium</taxon>
    </lineage>
</organism>
<dbReference type="OrthoDB" id="1625520at2"/>
<keyword evidence="2" id="KW-1185">Reference proteome</keyword>
<dbReference type="HOGENOM" id="CLU_982614_0_0_9"/>
<dbReference type="EMBL" id="CM001487">
    <property type="protein sequence ID" value="EIM56241.1"/>
    <property type="molecule type" value="Genomic_DNA"/>
</dbReference>
<dbReference type="AlphaFoldDB" id="I5AR18"/>
<dbReference type="Proteomes" id="UP000005753">
    <property type="component" value="Chromosome"/>
</dbReference>
<name>I5AR18_EUBC6</name>
<reference evidence="1 2" key="2">
    <citation type="submission" date="2012-02" db="EMBL/GenBank/DDBJ databases">
        <title>Improved High-Quality Draft sequence of Eubacterium cellulosolvens 6.</title>
        <authorList>
            <consortium name="US DOE Joint Genome Institute"/>
            <person name="Lucas S."/>
            <person name="Han J."/>
            <person name="Lapidus A."/>
            <person name="Cheng J.-F."/>
            <person name="Goodwin L."/>
            <person name="Pitluck S."/>
            <person name="Peters L."/>
            <person name="Mikhailova N."/>
            <person name="Gu W."/>
            <person name="Detter J.C."/>
            <person name="Han C."/>
            <person name="Tapia R."/>
            <person name="Land M."/>
            <person name="Hauser L."/>
            <person name="Kyrpides N."/>
            <person name="Ivanova N."/>
            <person name="Pagani I."/>
            <person name="Johnson E."/>
            <person name="Mukhopadhyay B."/>
            <person name="Anderson I."/>
            <person name="Woyke T."/>
        </authorList>
    </citation>
    <scope>NUCLEOTIDE SEQUENCE [LARGE SCALE GENOMIC DNA]</scope>
    <source>
        <strain evidence="1 2">6</strain>
    </source>
</reference>
<evidence type="ECO:0000313" key="2">
    <source>
        <dbReference type="Proteomes" id="UP000005753"/>
    </source>
</evidence>
<proteinExistence type="predicted"/>
<sequence length="283" mass="33139">MKGYILKKQNLPFNFVTETAALNQMLYSCLNSGSDMMNAFIKMQSMDNSVPDPYGVEKFFIDFFVNEAMRDDFPLIANDFLSHEFTNICTYEKLDYFDLDAGDDWPEALFNRFIMRLIVNAVNSGSEYAKALILHLYKTYYKKEYKSLKRFSSISSEEILSLAKPETSSGFYLANVSRLLYIVKLSGIQMRSDCSFLYAFLNDRAKDLDEQPRFSLPIDPAEMNDIRKEIEERFDIDKLYRLDSRISKYTENVLRWNGYNPDFIEWCDEDYRGIEDILVSTLV</sequence>
<dbReference type="PROSITE" id="PS51257">
    <property type="entry name" value="PROKAR_LIPOPROTEIN"/>
    <property type="match status" value="1"/>
</dbReference>
<protein>
    <submittedName>
        <fullName evidence="1">Uncharacterized protein</fullName>
    </submittedName>
</protein>
<reference evidence="1 2" key="1">
    <citation type="submission" date="2010-08" db="EMBL/GenBank/DDBJ databases">
        <authorList>
            <consortium name="US DOE Joint Genome Institute (JGI-PGF)"/>
            <person name="Lucas S."/>
            <person name="Copeland A."/>
            <person name="Lapidus A."/>
            <person name="Cheng J.-F."/>
            <person name="Bruce D."/>
            <person name="Goodwin L."/>
            <person name="Pitluck S."/>
            <person name="Land M.L."/>
            <person name="Hauser L."/>
            <person name="Chang Y.-J."/>
            <person name="Anderson I.J."/>
            <person name="Johnson E."/>
            <person name="Mulhopadhyay B."/>
            <person name="Kyrpides N."/>
            <person name="Woyke T.J."/>
        </authorList>
    </citation>
    <scope>NUCLEOTIDE SEQUENCE [LARGE SCALE GENOMIC DNA]</scope>
    <source>
        <strain evidence="1 2">6</strain>
    </source>
</reference>
<evidence type="ECO:0000313" key="1">
    <source>
        <dbReference type="EMBL" id="EIM56241.1"/>
    </source>
</evidence>
<dbReference type="STRING" id="633697.EubceDRAFT1_0383"/>
<accession>I5AR18</accession>